<evidence type="ECO:0000259" key="2">
    <source>
        <dbReference type="PROSITE" id="PS51832"/>
    </source>
</evidence>
<dbReference type="EMBL" id="JAUYVT010000019">
    <property type="protein sequence ID" value="MDP2566342.1"/>
    <property type="molecule type" value="Genomic_DNA"/>
</dbReference>
<name>A0ABT9FHU7_9GAMM</name>
<dbReference type="InterPro" id="IPR003607">
    <property type="entry name" value="HD/PDEase_dom"/>
</dbReference>
<dbReference type="PANTHER" id="PTHR43155:SF2">
    <property type="entry name" value="CYCLIC DI-GMP PHOSPHODIESTERASE PA4108"/>
    <property type="match status" value="1"/>
</dbReference>
<dbReference type="RefSeq" id="WP_305472959.1">
    <property type="nucleotide sequence ID" value="NZ_JAUYVT010000019.1"/>
</dbReference>
<accession>A0ABT9FHU7</accession>
<comment type="caution">
    <text evidence="3">The sequence shown here is derived from an EMBL/GenBank/DDBJ whole genome shotgun (WGS) entry which is preliminary data.</text>
</comment>
<dbReference type="InterPro" id="IPR037522">
    <property type="entry name" value="HD_GYP_dom"/>
</dbReference>
<protein>
    <submittedName>
        <fullName evidence="3">HD-GYP domain-containing protein</fullName>
        <ecNumber evidence="3">3.1.4.-</ecNumber>
    </submittedName>
</protein>
<dbReference type="InterPro" id="IPR021812">
    <property type="entry name" value="DUF3391"/>
</dbReference>
<dbReference type="GO" id="GO:0016787">
    <property type="term" value="F:hydrolase activity"/>
    <property type="evidence" value="ECO:0007669"/>
    <property type="project" value="UniProtKB-KW"/>
</dbReference>
<dbReference type="PROSITE" id="PS51832">
    <property type="entry name" value="HD_GYP"/>
    <property type="match status" value="1"/>
</dbReference>
<dbReference type="CDD" id="cd00077">
    <property type="entry name" value="HDc"/>
    <property type="match status" value="1"/>
</dbReference>
<dbReference type="SUPFAM" id="SSF109604">
    <property type="entry name" value="HD-domain/PDEase-like"/>
    <property type="match status" value="1"/>
</dbReference>
<gene>
    <name evidence="3" type="ORF">Q8W34_16970</name>
</gene>
<organism evidence="3 4">
    <name type="scientific">Pseudoalteromonas marina</name>
    <dbReference type="NCBI Taxonomy" id="267375"/>
    <lineage>
        <taxon>Bacteria</taxon>
        <taxon>Pseudomonadati</taxon>
        <taxon>Pseudomonadota</taxon>
        <taxon>Gammaproteobacteria</taxon>
        <taxon>Alteromonadales</taxon>
        <taxon>Pseudoalteromonadaceae</taxon>
        <taxon>Pseudoalteromonas</taxon>
    </lineage>
</organism>
<feature type="compositionally biased region" description="Basic and acidic residues" evidence="1">
    <location>
        <begin position="89"/>
        <end position="101"/>
    </location>
</feature>
<keyword evidence="4" id="KW-1185">Reference proteome</keyword>
<evidence type="ECO:0000313" key="3">
    <source>
        <dbReference type="EMBL" id="MDP2566342.1"/>
    </source>
</evidence>
<feature type="region of interest" description="Disordered" evidence="1">
    <location>
        <begin position="67"/>
        <end position="101"/>
    </location>
</feature>
<proteinExistence type="predicted"/>
<reference evidence="3" key="1">
    <citation type="submission" date="2023-07" db="EMBL/GenBank/DDBJ databases">
        <title>Genome content predicts the carbon catabolic preferences of heterotrophic bacteria.</title>
        <authorList>
            <person name="Gralka M."/>
        </authorList>
    </citation>
    <scope>NUCLEOTIDE SEQUENCE</scope>
    <source>
        <strain evidence="3">4G09</strain>
    </source>
</reference>
<dbReference type="Gene3D" id="1.10.3210.10">
    <property type="entry name" value="Hypothetical protein af1432"/>
    <property type="match status" value="1"/>
</dbReference>
<dbReference type="EC" id="3.1.4.-" evidence="3"/>
<sequence length="422" mass="46843">MLITLPITELVPGMYVDSVTKQHEGVNGIKIKTSGLVREKSIIKRLATEGVLELLIDFTKGDVAIPAKYKPTSKSPEKNKNLASTKLSDQTKAKPAKDKSKLVNTPASITLEQEFAAASEGYERHSKKLKSLYGDITAGMAVNVKVLDEIAGEIVSSVFRNTNAMTILTRVKDKHNYNWRHMINCAIFTAVFAKYLGYKQGVVQQLAMGALLHDLGQAKIPQGILSKPSKLTEFEMSAVKKHVSQGLILAKEEEGVTPLMLDMIVNHHERLDGSGYPRGVSEQKLSRAARIMAIIDVYDAMTADKLYKEGDEPINALRYLLASNKLFDAELVQRFIKCLGVHPVGSIVKLTNERLAIVLEGNTQNPIKPKVKLFYNAKHNHHVTPKDIDLSTDNQELKILASVKPMDYQINLSRLLKDHLLV</sequence>
<evidence type="ECO:0000313" key="4">
    <source>
        <dbReference type="Proteomes" id="UP001177212"/>
    </source>
</evidence>
<keyword evidence="3" id="KW-0378">Hydrolase</keyword>
<feature type="domain" description="HD-GYP" evidence="2">
    <location>
        <begin position="156"/>
        <end position="351"/>
    </location>
</feature>
<evidence type="ECO:0000256" key="1">
    <source>
        <dbReference type="SAM" id="MobiDB-lite"/>
    </source>
</evidence>
<dbReference type="Pfam" id="PF13487">
    <property type="entry name" value="HD_5"/>
    <property type="match status" value="1"/>
</dbReference>
<dbReference type="SMART" id="SM00471">
    <property type="entry name" value="HDc"/>
    <property type="match status" value="1"/>
</dbReference>
<dbReference type="Proteomes" id="UP001177212">
    <property type="component" value="Unassembled WGS sequence"/>
</dbReference>
<dbReference type="Pfam" id="PF11871">
    <property type="entry name" value="DUF3391"/>
    <property type="match status" value="1"/>
</dbReference>
<dbReference type="PANTHER" id="PTHR43155">
    <property type="entry name" value="CYCLIC DI-GMP PHOSPHODIESTERASE PA4108-RELATED"/>
    <property type="match status" value="1"/>
</dbReference>